<evidence type="ECO:0000256" key="2">
    <source>
        <dbReference type="ARBA" id="ARBA00023157"/>
    </source>
</evidence>
<evidence type="ECO:0000256" key="1">
    <source>
        <dbReference type="ARBA" id="ARBA00009831"/>
    </source>
</evidence>
<dbReference type="EMBL" id="JAAALK010000194">
    <property type="protein sequence ID" value="KAG8081560.1"/>
    <property type="molecule type" value="Genomic_DNA"/>
</dbReference>
<organism evidence="4 5">
    <name type="scientific">Zizania palustris</name>
    <name type="common">Northern wild rice</name>
    <dbReference type="NCBI Taxonomy" id="103762"/>
    <lineage>
        <taxon>Eukaryota</taxon>
        <taxon>Viridiplantae</taxon>
        <taxon>Streptophyta</taxon>
        <taxon>Embryophyta</taxon>
        <taxon>Tracheophyta</taxon>
        <taxon>Spermatophyta</taxon>
        <taxon>Magnoliopsida</taxon>
        <taxon>Liliopsida</taxon>
        <taxon>Poales</taxon>
        <taxon>Poaceae</taxon>
        <taxon>BOP clade</taxon>
        <taxon>Oryzoideae</taxon>
        <taxon>Oryzeae</taxon>
        <taxon>Zizaniinae</taxon>
        <taxon>Zizania</taxon>
    </lineage>
</organism>
<evidence type="ECO:0000313" key="5">
    <source>
        <dbReference type="Proteomes" id="UP000729402"/>
    </source>
</evidence>
<dbReference type="InterPro" id="IPR008998">
    <property type="entry name" value="Agglutinin"/>
</dbReference>
<dbReference type="InterPro" id="IPR055267">
    <property type="entry name" value="Aerolysin-like_C"/>
</dbReference>
<keyword evidence="5" id="KW-1185">Reference proteome</keyword>
<gene>
    <name evidence="4" type="ORF">GUJ93_ZPchr0173g47695</name>
</gene>
<sequence>MSSMSELPRCVAFRSDQNGSYLRYVHGSDGKTFLESSGEDCISPHTRFYVEPSKENDGLVHIRCCYNNKYWAVQQQQEGDVGGWIIHTVHELEDDLSKPSCTLFKLDPATENQPQSVRFLLAQLGKHVSMFSSSNKTNNNYLYNLGNNNFCKRLWQDGIVSCLNAGTTTITTEAKLKLEEAVVSRKIYGVDFDLSNYRIYGNEVLNMSTASAVNRTTEKNTAKLTLSYKEASMSTWDSTVSWKLSVTTTVKAGVPVVAEESVEIKNEFSGEYKWGSSLEKTTEQQIEYELIVPPMSKVTVSLIASKASCDVPFSYKQEDVLYDGRVVTYDMDDGIYTGINCYDFKYETKEENI</sequence>
<name>A0A8J5SVR6_ZIZPA</name>
<reference evidence="4" key="2">
    <citation type="submission" date="2021-02" db="EMBL/GenBank/DDBJ databases">
        <authorList>
            <person name="Kimball J.A."/>
            <person name="Haas M.W."/>
            <person name="Macchietto M."/>
            <person name="Kono T."/>
            <person name="Duquette J."/>
            <person name="Shao M."/>
        </authorList>
    </citation>
    <scope>NUCLEOTIDE SEQUENCE</scope>
    <source>
        <tissue evidence="4">Fresh leaf tissue</tissue>
    </source>
</reference>
<dbReference type="SMART" id="SM00791">
    <property type="entry name" value="Agglutinin"/>
    <property type="match status" value="1"/>
</dbReference>
<protein>
    <recommendedName>
        <fullName evidence="3">Agglutinin domain-containing protein</fullName>
    </recommendedName>
</protein>
<dbReference type="InterPro" id="IPR053237">
    <property type="entry name" value="Natterin_C"/>
</dbReference>
<dbReference type="PANTHER" id="PTHR39244:SF7">
    <property type="entry name" value="AGGLUTININ DOMAIN-CONTAINING PROTEIN"/>
    <property type="match status" value="1"/>
</dbReference>
<comment type="similarity">
    <text evidence="1">Belongs to the aerolysin family.</text>
</comment>
<dbReference type="Pfam" id="PF01117">
    <property type="entry name" value="Aerolysin"/>
    <property type="match status" value="1"/>
</dbReference>
<comment type="caution">
    <text evidence="4">The sequence shown here is derived from an EMBL/GenBank/DDBJ whole genome shotgun (WGS) entry which is preliminary data.</text>
</comment>
<evidence type="ECO:0000259" key="3">
    <source>
        <dbReference type="SMART" id="SM00791"/>
    </source>
</evidence>
<evidence type="ECO:0000313" key="4">
    <source>
        <dbReference type="EMBL" id="KAG8081560.1"/>
    </source>
</evidence>
<proteinExistence type="inferred from homology"/>
<dbReference type="OrthoDB" id="4948898at2759"/>
<feature type="domain" description="Agglutinin" evidence="3">
    <location>
        <begin position="5"/>
        <end position="180"/>
    </location>
</feature>
<reference evidence="4" key="1">
    <citation type="journal article" date="2021" name="bioRxiv">
        <title>Whole Genome Assembly and Annotation of Northern Wild Rice, Zizania palustris L., Supports a Whole Genome Duplication in the Zizania Genus.</title>
        <authorList>
            <person name="Haas M."/>
            <person name="Kono T."/>
            <person name="Macchietto M."/>
            <person name="Millas R."/>
            <person name="McGilp L."/>
            <person name="Shao M."/>
            <person name="Duquette J."/>
            <person name="Hirsch C.N."/>
            <person name="Kimball J."/>
        </authorList>
    </citation>
    <scope>NUCLEOTIDE SEQUENCE</scope>
    <source>
        <tissue evidence="4">Fresh leaf tissue</tissue>
    </source>
</reference>
<dbReference type="PANTHER" id="PTHR39244">
    <property type="entry name" value="NATTERIN-4"/>
    <property type="match status" value="1"/>
</dbReference>
<dbReference type="CDD" id="cd20216">
    <property type="entry name" value="PFM_HFR-2-like"/>
    <property type="match status" value="1"/>
</dbReference>
<keyword evidence="2" id="KW-1015">Disulfide bond</keyword>
<dbReference type="AlphaFoldDB" id="A0A8J5SVR6"/>
<accession>A0A8J5SVR6</accession>
<dbReference type="Proteomes" id="UP000729402">
    <property type="component" value="Unassembled WGS sequence"/>
</dbReference>
<dbReference type="Pfam" id="PF07468">
    <property type="entry name" value="Agglutinin"/>
    <property type="match status" value="1"/>
</dbReference>